<feature type="binding site" evidence="11">
    <location>
        <position position="91"/>
    </location>
    <ligand>
        <name>FMN</name>
        <dbReference type="ChEBI" id="CHEBI:58210"/>
    </ligand>
</feature>
<comment type="catalytic activity">
    <reaction evidence="10 11">
        <text>(S)-dihydroorotate + a quinone = orotate + a quinol</text>
        <dbReference type="Rhea" id="RHEA:30187"/>
        <dbReference type="ChEBI" id="CHEBI:24646"/>
        <dbReference type="ChEBI" id="CHEBI:30839"/>
        <dbReference type="ChEBI" id="CHEBI:30864"/>
        <dbReference type="ChEBI" id="CHEBI:132124"/>
        <dbReference type="EC" id="1.3.5.2"/>
    </reaction>
</comment>
<keyword evidence="8 11" id="KW-0560">Oxidoreductase</keyword>
<feature type="domain" description="Dihydroorotate dehydrogenase catalytic" evidence="14">
    <location>
        <begin position="50"/>
        <end position="341"/>
    </location>
</feature>
<dbReference type="EMBL" id="VVUY01000004">
    <property type="protein sequence ID" value="KAA2562632.1"/>
    <property type="molecule type" value="Genomic_DNA"/>
</dbReference>
<dbReference type="SUPFAM" id="SSF51395">
    <property type="entry name" value="FMN-linked oxidoreductases"/>
    <property type="match status" value="1"/>
</dbReference>
<dbReference type="GO" id="GO:0044205">
    <property type="term" value="P:'de novo' UMP biosynthetic process"/>
    <property type="evidence" value="ECO:0007669"/>
    <property type="project" value="UniProtKB-UniRule"/>
</dbReference>
<comment type="similarity">
    <text evidence="4 11">Belongs to the dihydroorotate dehydrogenase family. Type 2 subfamily.</text>
</comment>
<feature type="coiled-coil region" evidence="12">
    <location>
        <begin position="341"/>
        <end position="371"/>
    </location>
</feature>
<dbReference type="PANTHER" id="PTHR48109">
    <property type="entry name" value="DIHYDROOROTATE DEHYDROGENASE (QUINONE), MITOCHONDRIAL-RELATED"/>
    <property type="match status" value="1"/>
</dbReference>
<evidence type="ECO:0000256" key="12">
    <source>
        <dbReference type="SAM" id="Coils"/>
    </source>
</evidence>
<evidence type="ECO:0000256" key="2">
    <source>
        <dbReference type="ARBA" id="ARBA00004370"/>
    </source>
</evidence>
<feature type="binding site" evidence="11">
    <location>
        <begin position="322"/>
        <end position="323"/>
    </location>
    <ligand>
        <name>FMN</name>
        <dbReference type="ChEBI" id="CHEBI:58210"/>
    </ligand>
</feature>
<dbReference type="GO" id="GO:0005737">
    <property type="term" value="C:cytoplasm"/>
    <property type="evidence" value="ECO:0007669"/>
    <property type="project" value="InterPro"/>
</dbReference>
<evidence type="ECO:0000313" key="15">
    <source>
        <dbReference type="EMBL" id="KAA2562632.1"/>
    </source>
</evidence>
<evidence type="ECO:0000256" key="13">
    <source>
        <dbReference type="SAM" id="MobiDB-lite"/>
    </source>
</evidence>
<dbReference type="PROSITE" id="PS00911">
    <property type="entry name" value="DHODEHASE_1"/>
    <property type="match status" value="1"/>
</dbReference>
<keyword evidence="7 11" id="KW-0665">Pyrimidine biosynthesis</keyword>
<evidence type="ECO:0000256" key="6">
    <source>
        <dbReference type="ARBA" id="ARBA00022643"/>
    </source>
</evidence>
<dbReference type="RefSeq" id="WP_022333730.1">
    <property type="nucleotide sequence ID" value="NZ_DAWDXQ010000016.1"/>
</dbReference>
<feature type="binding site" evidence="11">
    <location>
        <position position="246"/>
    </location>
    <ligand>
        <name>FMN</name>
        <dbReference type="ChEBI" id="CHEBI:58210"/>
    </ligand>
</feature>
<evidence type="ECO:0000256" key="4">
    <source>
        <dbReference type="ARBA" id="ARBA00005359"/>
    </source>
</evidence>
<dbReference type="HAMAP" id="MF_00225">
    <property type="entry name" value="DHO_dh_type2"/>
    <property type="match status" value="1"/>
</dbReference>
<comment type="caution">
    <text evidence="11">Lacks conserved residue(s) required for the propagation of feature annotation.</text>
</comment>
<dbReference type="EMBL" id="JANGBQ010000015">
    <property type="protein sequence ID" value="MCQ5083378.1"/>
    <property type="molecule type" value="Genomic_DNA"/>
</dbReference>
<organism evidence="15 17">
    <name type="scientific">Alistipes onderdonkii</name>
    <dbReference type="NCBI Taxonomy" id="328813"/>
    <lineage>
        <taxon>Bacteria</taxon>
        <taxon>Pseudomonadati</taxon>
        <taxon>Bacteroidota</taxon>
        <taxon>Bacteroidia</taxon>
        <taxon>Bacteroidales</taxon>
        <taxon>Rikenellaceae</taxon>
        <taxon>Alistipes</taxon>
    </lineage>
</organism>
<gene>
    <name evidence="11" type="primary">pyrD</name>
    <name evidence="15" type="ORF">F2S36_06735</name>
    <name evidence="16" type="ORF">NE651_10830</name>
</gene>
<keyword evidence="9 11" id="KW-0472">Membrane</keyword>
<dbReference type="Proteomes" id="UP001205035">
    <property type="component" value="Unassembled WGS sequence"/>
</dbReference>
<feature type="binding site" evidence="11">
    <location>
        <position position="182"/>
    </location>
    <ligand>
        <name>substrate</name>
    </ligand>
</feature>
<dbReference type="InterPro" id="IPR050074">
    <property type="entry name" value="DHO_dehydrogenase"/>
</dbReference>
<feature type="binding site" evidence="11">
    <location>
        <position position="177"/>
    </location>
    <ligand>
        <name>FMN</name>
        <dbReference type="ChEBI" id="CHEBI:58210"/>
    </ligand>
</feature>
<name>A0A9P3ZK79_9BACT</name>
<reference evidence="16" key="2">
    <citation type="submission" date="2022-06" db="EMBL/GenBank/DDBJ databases">
        <title>Isolation of gut microbiota from human fecal samples.</title>
        <authorList>
            <person name="Pamer E.G."/>
            <person name="Barat B."/>
            <person name="Waligurski E."/>
            <person name="Medina S."/>
            <person name="Paddock L."/>
            <person name="Mostad J."/>
        </authorList>
    </citation>
    <scope>NUCLEOTIDE SEQUENCE</scope>
    <source>
        <strain evidence="16">DFI.6.22</strain>
    </source>
</reference>
<evidence type="ECO:0000256" key="8">
    <source>
        <dbReference type="ARBA" id="ARBA00023002"/>
    </source>
</evidence>
<sequence length="438" mass="47206">MYRRIIKPILFSLTIERAHHVALLLLRIIGLIPGGRWFLRKCYTVRHPALEREVFGVKFANPVGLAAGFDHNGEAYRELAALGFGFIEIGTVTPRPQAGNPRPRVFRLPKDRAIINRIGLSNRGLDKTICHLRRPHEGLIVGCNIGKNTVTPPENAAADYLRLFRNLYQYADYFTVNISCDNSCREGTTYTRTHILQILDPLFDFRRGQNQYRPIMLKVSPDMSDEVIDEISDILLETPLDGIVATNGTHRREGLHTSHMALDKIGSGRLSGAPLTQRAVEVVRRIHTRSGGNFPIIGVGGIMSPADAKAMLDAGADLLQLYTGYIYEGPGLVGEICRSLIADAEAAAAAKAAAEARAEEEARAAAQAAEAKAAAATASGAQAPEAGKAAPGTETAATAQTQAAAPAESVPNPSPETQNSPAQPADNEPDTRKKQPAS</sequence>
<dbReference type="InterPro" id="IPR013785">
    <property type="entry name" value="Aldolase_TIM"/>
</dbReference>
<evidence type="ECO:0000256" key="7">
    <source>
        <dbReference type="ARBA" id="ARBA00022975"/>
    </source>
</evidence>
<dbReference type="InterPro" id="IPR005719">
    <property type="entry name" value="Dihydroorotate_DH_2"/>
</dbReference>
<evidence type="ECO:0000256" key="5">
    <source>
        <dbReference type="ARBA" id="ARBA00022630"/>
    </source>
</evidence>
<dbReference type="PANTHER" id="PTHR48109:SF4">
    <property type="entry name" value="DIHYDROOROTATE DEHYDROGENASE (QUINONE), MITOCHONDRIAL"/>
    <property type="match status" value="1"/>
</dbReference>
<comment type="subcellular location">
    <subcellularLocation>
        <location evidence="11">Cell membrane</location>
        <topology evidence="11">Peripheral membrane protein</topology>
    </subcellularLocation>
    <subcellularLocation>
        <location evidence="2">Membrane</location>
    </subcellularLocation>
</comment>
<comment type="caution">
    <text evidence="15">The sequence shown here is derived from an EMBL/GenBank/DDBJ whole genome shotgun (WGS) entry which is preliminary data.</text>
</comment>
<feature type="binding site" evidence="11">
    <location>
        <position position="272"/>
    </location>
    <ligand>
        <name>FMN</name>
        <dbReference type="ChEBI" id="CHEBI:58210"/>
    </ligand>
</feature>
<comment type="subunit">
    <text evidence="11">Monomer.</text>
</comment>
<feature type="compositionally biased region" description="Low complexity" evidence="13">
    <location>
        <begin position="376"/>
        <end position="407"/>
    </location>
</feature>
<keyword evidence="12" id="KW-0175">Coiled coil</keyword>
<dbReference type="GO" id="GO:0106430">
    <property type="term" value="F:dihydroorotate dehydrogenase (quinone) activity"/>
    <property type="evidence" value="ECO:0007669"/>
    <property type="project" value="UniProtKB-EC"/>
</dbReference>
<dbReference type="PROSITE" id="PS00912">
    <property type="entry name" value="DHODEHASE_2"/>
    <property type="match status" value="1"/>
</dbReference>
<feature type="binding site" evidence="11">
    <location>
        <position position="177"/>
    </location>
    <ligand>
        <name>substrate</name>
    </ligand>
</feature>
<dbReference type="InterPro" id="IPR001295">
    <property type="entry name" value="Dihydroorotate_DH_CS"/>
</dbReference>
<dbReference type="AlphaFoldDB" id="A0A9P3ZK79"/>
<dbReference type="NCBIfam" id="NF003652">
    <property type="entry name" value="PRK05286.2-5"/>
    <property type="match status" value="1"/>
</dbReference>
<dbReference type="Gene3D" id="3.20.20.70">
    <property type="entry name" value="Aldolase class I"/>
    <property type="match status" value="1"/>
</dbReference>
<evidence type="ECO:0000256" key="11">
    <source>
        <dbReference type="HAMAP-Rule" id="MF_00225"/>
    </source>
</evidence>
<dbReference type="InterPro" id="IPR005720">
    <property type="entry name" value="Dihydroorotate_DH_cat"/>
</dbReference>
<feature type="binding site" evidence="11">
    <location>
        <position position="144"/>
    </location>
    <ligand>
        <name>FMN</name>
        <dbReference type="ChEBI" id="CHEBI:58210"/>
    </ligand>
</feature>
<dbReference type="NCBIfam" id="TIGR01036">
    <property type="entry name" value="pyrD_sub2"/>
    <property type="match status" value="1"/>
</dbReference>
<dbReference type="GO" id="GO:0006207">
    <property type="term" value="P:'de novo' pyrimidine nucleobase biosynthetic process"/>
    <property type="evidence" value="ECO:0007669"/>
    <property type="project" value="UniProtKB-UniRule"/>
</dbReference>
<evidence type="ECO:0000256" key="3">
    <source>
        <dbReference type="ARBA" id="ARBA00005161"/>
    </source>
</evidence>
<feature type="active site" description="Nucleophile" evidence="11">
    <location>
        <position position="180"/>
    </location>
</feature>
<feature type="binding site" evidence="11">
    <location>
        <position position="218"/>
    </location>
    <ligand>
        <name>FMN</name>
        <dbReference type="ChEBI" id="CHEBI:58210"/>
    </ligand>
</feature>
<evidence type="ECO:0000256" key="10">
    <source>
        <dbReference type="ARBA" id="ARBA00048639"/>
    </source>
</evidence>
<dbReference type="GO" id="GO:0005886">
    <property type="term" value="C:plasma membrane"/>
    <property type="evidence" value="ECO:0007669"/>
    <property type="project" value="UniProtKB-SubCell"/>
</dbReference>
<accession>A0A9P3ZK79</accession>
<keyword evidence="5 11" id="KW-0285">Flavoprotein</keyword>
<evidence type="ECO:0000256" key="1">
    <source>
        <dbReference type="ARBA" id="ARBA00003125"/>
    </source>
</evidence>
<dbReference type="Proteomes" id="UP000323119">
    <property type="component" value="Unassembled WGS sequence"/>
</dbReference>
<evidence type="ECO:0000313" key="17">
    <source>
        <dbReference type="Proteomes" id="UP000323119"/>
    </source>
</evidence>
<proteinExistence type="inferred from homology"/>
<feature type="compositionally biased region" description="Basic and acidic residues" evidence="13">
    <location>
        <begin position="429"/>
        <end position="438"/>
    </location>
</feature>
<comment type="pathway">
    <text evidence="3 11">Pyrimidine metabolism; UMP biosynthesis via de novo pathway; orotate from (S)-dihydroorotate (quinone route): step 1/1.</text>
</comment>
<feature type="binding site" evidence="11">
    <location>
        <position position="301"/>
    </location>
    <ligand>
        <name>FMN</name>
        <dbReference type="ChEBI" id="CHEBI:58210"/>
    </ligand>
</feature>
<keyword evidence="11" id="KW-1003">Cell membrane</keyword>
<protein>
    <recommendedName>
        <fullName evidence="11">Dihydroorotate dehydrogenase (quinone)</fullName>
        <ecNumber evidence="11">1.3.5.2</ecNumber>
    </recommendedName>
    <alternativeName>
        <fullName evidence="11">DHOdehase</fullName>
        <shortName evidence="11">DHOD</shortName>
        <shortName evidence="11">DHODase</shortName>
    </alternativeName>
    <alternativeName>
        <fullName evidence="11">Dihydroorotate oxidase</fullName>
    </alternativeName>
</protein>
<evidence type="ECO:0000259" key="14">
    <source>
        <dbReference type="Pfam" id="PF01180"/>
    </source>
</evidence>
<evidence type="ECO:0000256" key="9">
    <source>
        <dbReference type="ARBA" id="ARBA00023136"/>
    </source>
</evidence>
<dbReference type="EC" id="1.3.5.2" evidence="11"/>
<dbReference type="Pfam" id="PF01180">
    <property type="entry name" value="DHO_dh"/>
    <property type="match status" value="1"/>
</dbReference>
<feature type="region of interest" description="Disordered" evidence="13">
    <location>
        <begin position="376"/>
        <end position="438"/>
    </location>
</feature>
<comment type="cofactor">
    <cofactor evidence="11">
        <name>FMN</name>
        <dbReference type="ChEBI" id="CHEBI:58210"/>
    </cofactor>
    <text evidence="11">Binds 1 FMN per subunit.</text>
</comment>
<keyword evidence="6 11" id="KW-0288">FMN</keyword>
<comment type="function">
    <text evidence="1 11">Catalyzes the conversion of dihydroorotate to orotate with quinone as electron acceptor.</text>
</comment>
<reference evidence="15 17" key="1">
    <citation type="journal article" date="2019" name="Nat. Med.">
        <title>A library of human gut bacterial isolates paired with longitudinal multiomics data enables mechanistic microbiome research.</title>
        <authorList>
            <person name="Poyet M."/>
            <person name="Groussin M."/>
            <person name="Gibbons S.M."/>
            <person name="Avila-Pacheco J."/>
            <person name="Jiang X."/>
            <person name="Kearney S.M."/>
            <person name="Perrotta A.R."/>
            <person name="Berdy B."/>
            <person name="Zhao S."/>
            <person name="Lieberman T.D."/>
            <person name="Swanson P.K."/>
            <person name="Smith M."/>
            <person name="Roesemann S."/>
            <person name="Alexander J.E."/>
            <person name="Rich S.A."/>
            <person name="Livny J."/>
            <person name="Vlamakis H."/>
            <person name="Clish C."/>
            <person name="Bullock K."/>
            <person name="Deik A."/>
            <person name="Scott J."/>
            <person name="Pierce K.A."/>
            <person name="Xavier R.J."/>
            <person name="Alm E.J."/>
        </authorList>
    </citation>
    <scope>NUCLEOTIDE SEQUENCE [LARGE SCALE GENOMIC DNA]</scope>
    <source>
        <strain evidence="15 17">BIOML-A204</strain>
    </source>
</reference>
<evidence type="ECO:0000313" key="16">
    <source>
        <dbReference type="EMBL" id="MCQ5083378.1"/>
    </source>
</evidence>
<dbReference type="CDD" id="cd04738">
    <property type="entry name" value="DHOD_2_like"/>
    <property type="match status" value="1"/>
</dbReference>